<reference evidence="2 3" key="1">
    <citation type="journal article" date="2016" name="Int. J. Syst. Evol. Microbiol.">
        <title>Panacibacter ginsenosidivorans gen. nov., sp. nov., with ginsenoside converting activity isolated from soil of a ginseng field.</title>
        <authorList>
            <person name="Siddiqi M.Z."/>
            <person name="Muhammad Shafi S."/>
            <person name="Choi K.D."/>
            <person name="Im W.T."/>
        </authorList>
    </citation>
    <scope>NUCLEOTIDE SEQUENCE [LARGE SCALE GENOMIC DNA]</scope>
    <source>
        <strain evidence="2 3">Gsoil1550</strain>
    </source>
</reference>
<keyword evidence="1" id="KW-0472">Membrane</keyword>
<dbReference type="RefSeq" id="WP_147187846.1">
    <property type="nucleotide sequence ID" value="NZ_CP042435.1"/>
</dbReference>
<feature type="transmembrane region" description="Helical" evidence="1">
    <location>
        <begin position="6"/>
        <end position="26"/>
    </location>
</feature>
<keyword evidence="1" id="KW-1133">Transmembrane helix</keyword>
<organism evidence="2 3">
    <name type="scientific">Panacibacter ginsenosidivorans</name>
    <dbReference type="NCBI Taxonomy" id="1813871"/>
    <lineage>
        <taxon>Bacteria</taxon>
        <taxon>Pseudomonadati</taxon>
        <taxon>Bacteroidota</taxon>
        <taxon>Chitinophagia</taxon>
        <taxon>Chitinophagales</taxon>
        <taxon>Chitinophagaceae</taxon>
        <taxon>Panacibacter</taxon>
    </lineage>
</organism>
<proteinExistence type="predicted"/>
<gene>
    <name evidence="2" type="ORF">FRZ67_01515</name>
</gene>
<dbReference type="InterPro" id="IPR057695">
    <property type="entry name" value="DUF7935"/>
</dbReference>
<evidence type="ECO:0000256" key="1">
    <source>
        <dbReference type="SAM" id="Phobius"/>
    </source>
</evidence>
<evidence type="ECO:0000313" key="3">
    <source>
        <dbReference type="Proteomes" id="UP000321533"/>
    </source>
</evidence>
<dbReference type="Pfam" id="PF25589">
    <property type="entry name" value="DUF7935"/>
    <property type="match status" value="1"/>
</dbReference>
<evidence type="ECO:0000313" key="2">
    <source>
        <dbReference type="EMBL" id="QEC66046.1"/>
    </source>
</evidence>
<protein>
    <submittedName>
        <fullName evidence="2">Uncharacterized protein</fullName>
    </submittedName>
</protein>
<name>A0A5B8V5Z3_9BACT</name>
<dbReference type="Proteomes" id="UP000321533">
    <property type="component" value="Chromosome"/>
</dbReference>
<dbReference type="EMBL" id="CP042435">
    <property type="protein sequence ID" value="QEC66046.1"/>
    <property type="molecule type" value="Genomic_DNA"/>
</dbReference>
<keyword evidence="1" id="KW-0812">Transmembrane</keyword>
<dbReference type="KEGG" id="pgin:FRZ67_01515"/>
<accession>A0A5B8V5Z3</accession>
<sequence>MLDTNLLILLIAAMVIIGGVSAYITYLKISKQKSSGDDKATAGMQLQAYERLILLTDRIALSNLISRLNLPGASAREMQQILINNIKEEFNYNISQQVYVSADAWTAVKTLKDQNMLIINQFANALPPEATALDLNKLLLEYAMNDKKGAVHEMVSEVLSYEAKKVMA</sequence>
<keyword evidence="3" id="KW-1185">Reference proteome</keyword>
<dbReference type="AlphaFoldDB" id="A0A5B8V5Z3"/>
<dbReference type="OrthoDB" id="1493032at2"/>